<dbReference type="InterPro" id="IPR050903">
    <property type="entry name" value="Bact_Chemotaxis_MeTrfase"/>
</dbReference>
<evidence type="ECO:0000313" key="7">
    <source>
        <dbReference type="EMBL" id="PXV85318.1"/>
    </source>
</evidence>
<evidence type="ECO:0000256" key="4">
    <source>
        <dbReference type="ARBA" id="ARBA00022679"/>
    </source>
</evidence>
<keyword evidence="9" id="KW-1185">Reference proteome</keyword>
<feature type="domain" description="CheR-type methyltransferase" evidence="6">
    <location>
        <begin position="1"/>
        <end position="269"/>
    </location>
</feature>
<dbReference type="Pfam" id="PF01739">
    <property type="entry name" value="CheR"/>
    <property type="match status" value="1"/>
</dbReference>
<dbReference type="Proteomes" id="UP000247523">
    <property type="component" value="Unassembled WGS sequence"/>
</dbReference>
<reference evidence="8 9" key="1">
    <citation type="journal article" date="2017" name="Genome Announc.">
        <title>Draft Genome Sequence of a Sporulating and Motile Strain of Lachnotalea glycerini Isolated from Water in Quebec City, Canada.</title>
        <authorList>
            <person name="Maheux A.F."/>
            <person name="Boudreau D.K."/>
            <person name="Berube E."/>
            <person name="Boissinot M."/>
            <person name="Raymond F."/>
            <person name="Brodeur S."/>
            <person name="Corbeil J."/>
            <person name="Isabel S."/>
            <person name="Omar R.F."/>
            <person name="Bergeron M.G."/>
        </authorList>
    </citation>
    <scope>NUCLEOTIDE SEQUENCE [LARGE SCALE GENOMIC DNA]</scope>
    <source>
        <strain evidence="8 9">CCRI-19302</strain>
    </source>
</reference>
<accession>A0A255I2D7</accession>
<evidence type="ECO:0000313" key="8">
    <source>
        <dbReference type="EMBL" id="RDY29885.1"/>
    </source>
</evidence>
<dbReference type="PROSITE" id="PS50123">
    <property type="entry name" value="CHER"/>
    <property type="match status" value="1"/>
</dbReference>
<evidence type="ECO:0000256" key="5">
    <source>
        <dbReference type="ARBA" id="ARBA00022691"/>
    </source>
</evidence>
<dbReference type="Gene3D" id="1.10.155.10">
    <property type="entry name" value="Chemotaxis receptor methyltransferase CheR, N-terminal domain"/>
    <property type="match status" value="1"/>
</dbReference>
<dbReference type="GO" id="GO:0008983">
    <property type="term" value="F:protein-glutamate O-methyltransferase activity"/>
    <property type="evidence" value="ECO:0007669"/>
    <property type="project" value="UniProtKB-EC"/>
</dbReference>
<comment type="catalytic activity">
    <reaction evidence="1">
        <text>L-glutamyl-[protein] + S-adenosyl-L-methionine = [protein]-L-glutamate 5-O-methyl ester + S-adenosyl-L-homocysteine</text>
        <dbReference type="Rhea" id="RHEA:24452"/>
        <dbReference type="Rhea" id="RHEA-COMP:10208"/>
        <dbReference type="Rhea" id="RHEA-COMP:10311"/>
        <dbReference type="ChEBI" id="CHEBI:29973"/>
        <dbReference type="ChEBI" id="CHEBI:57856"/>
        <dbReference type="ChEBI" id="CHEBI:59789"/>
        <dbReference type="ChEBI" id="CHEBI:82795"/>
        <dbReference type="EC" id="2.1.1.80"/>
    </reaction>
</comment>
<dbReference type="InterPro" id="IPR000780">
    <property type="entry name" value="CheR_MeTrfase"/>
</dbReference>
<dbReference type="InterPro" id="IPR029063">
    <property type="entry name" value="SAM-dependent_MTases_sf"/>
</dbReference>
<keyword evidence="4 7" id="KW-0808">Transferase</keyword>
<dbReference type="EMBL" id="NOKA02000059">
    <property type="protein sequence ID" value="RDY29885.1"/>
    <property type="molecule type" value="Genomic_DNA"/>
</dbReference>
<comment type="caution">
    <text evidence="7">The sequence shown here is derived from an EMBL/GenBank/DDBJ whole genome shotgun (WGS) entry which is preliminary data.</text>
</comment>
<protein>
    <recommendedName>
        <fullName evidence="2">protein-glutamate O-methyltransferase</fullName>
        <ecNumber evidence="2">2.1.1.80</ecNumber>
    </recommendedName>
</protein>
<evidence type="ECO:0000256" key="3">
    <source>
        <dbReference type="ARBA" id="ARBA00022603"/>
    </source>
</evidence>
<dbReference type="InterPro" id="IPR036804">
    <property type="entry name" value="CheR_N_sf"/>
</dbReference>
<proteinExistence type="predicted"/>
<keyword evidence="5" id="KW-0949">S-adenosyl-L-methionine</keyword>
<evidence type="ECO:0000313" key="10">
    <source>
        <dbReference type="Proteomes" id="UP000247523"/>
    </source>
</evidence>
<dbReference type="PANTHER" id="PTHR24422">
    <property type="entry name" value="CHEMOTAXIS PROTEIN METHYLTRANSFERASE"/>
    <property type="match status" value="1"/>
</dbReference>
<dbReference type="Pfam" id="PF03705">
    <property type="entry name" value="CheR_N"/>
    <property type="match status" value="1"/>
</dbReference>
<evidence type="ECO:0000313" key="9">
    <source>
        <dbReference type="Proteomes" id="UP000216411"/>
    </source>
</evidence>
<dbReference type="GO" id="GO:0032259">
    <property type="term" value="P:methylation"/>
    <property type="evidence" value="ECO:0007669"/>
    <property type="project" value="UniProtKB-KW"/>
</dbReference>
<sequence length="269" mass="31479">MKTTDKEFFRIINYINKKYGISLIGKRALVEKRLDNVLTKTQCSSTDEFMDLIEKEEYELLDNILISEMLTNHTFFMRESSHFDILNQIILPKLKKCINQQEGIRIWSAATSSGQEAYTINMILQDYFGEEAKAWTMKVVGTDISQTMLDKAIAGDYTKEEMETVPDKWKSKYFIRKINGDYKINDYVKANIVFKKQNLIEPIFFDKNFHVIFLRNVLIYFDIGIVNKIVDKVADFLEEGGYLFIGLTEILDINSTKLKYIQPSVYRKL</sequence>
<reference evidence="7 10" key="2">
    <citation type="submission" date="2018-05" db="EMBL/GenBank/DDBJ databases">
        <title>Genomic Encyclopedia of Type Strains, Phase IV (KMG-IV): sequencing the most valuable type-strain genomes for metagenomic binning, comparative biology and taxonomic classification.</title>
        <authorList>
            <person name="Goeker M."/>
        </authorList>
    </citation>
    <scope>NUCLEOTIDE SEQUENCE [LARGE SCALE GENOMIC DNA]</scope>
    <source>
        <strain evidence="7 10">DSM 28816</strain>
    </source>
</reference>
<dbReference type="OrthoDB" id="9816309at2"/>
<dbReference type="PANTHER" id="PTHR24422:SF19">
    <property type="entry name" value="CHEMOTAXIS PROTEIN METHYLTRANSFERASE"/>
    <property type="match status" value="1"/>
</dbReference>
<dbReference type="SUPFAM" id="SSF47757">
    <property type="entry name" value="Chemotaxis receptor methyltransferase CheR, N-terminal domain"/>
    <property type="match status" value="1"/>
</dbReference>
<dbReference type="InterPro" id="IPR022642">
    <property type="entry name" value="CheR_C"/>
</dbReference>
<dbReference type="EC" id="2.1.1.80" evidence="2"/>
<dbReference type="InterPro" id="IPR022641">
    <property type="entry name" value="CheR_N"/>
</dbReference>
<organism evidence="7 10">
    <name type="scientific">Lachnotalea glycerini</name>
    <dbReference type="NCBI Taxonomy" id="1763509"/>
    <lineage>
        <taxon>Bacteria</taxon>
        <taxon>Bacillati</taxon>
        <taxon>Bacillota</taxon>
        <taxon>Clostridia</taxon>
        <taxon>Lachnospirales</taxon>
        <taxon>Lachnospiraceae</taxon>
        <taxon>Lachnotalea</taxon>
    </lineage>
</organism>
<evidence type="ECO:0000256" key="2">
    <source>
        <dbReference type="ARBA" id="ARBA00012534"/>
    </source>
</evidence>
<dbReference type="RefSeq" id="WP_094380119.1">
    <property type="nucleotide sequence ID" value="NZ_NOKA02000059.1"/>
</dbReference>
<dbReference type="Gene3D" id="3.40.50.150">
    <property type="entry name" value="Vaccinia Virus protein VP39"/>
    <property type="match status" value="1"/>
</dbReference>
<dbReference type="Proteomes" id="UP000216411">
    <property type="component" value="Unassembled WGS sequence"/>
</dbReference>
<evidence type="ECO:0000256" key="1">
    <source>
        <dbReference type="ARBA" id="ARBA00001541"/>
    </source>
</evidence>
<dbReference type="SUPFAM" id="SSF53335">
    <property type="entry name" value="S-adenosyl-L-methionine-dependent methyltransferases"/>
    <property type="match status" value="1"/>
</dbReference>
<evidence type="ECO:0000259" key="6">
    <source>
        <dbReference type="PROSITE" id="PS50123"/>
    </source>
</evidence>
<dbReference type="SMART" id="SM00138">
    <property type="entry name" value="MeTrc"/>
    <property type="match status" value="1"/>
</dbReference>
<dbReference type="EMBL" id="QICS01000018">
    <property type="protein sequence ID" value="PXV85318.1"/>
    <property type="molecule type" value="Genomic_DNA"/>
</dbReference>
<dbReference type="PRINTS" id="PR00996">
    <property type="entry name" value="CHERMTFRASE"/>
</dbReference>
<gene>
    <name evidence="7" type="ORF">C8E03_11827</name>
    <name evidence="8" type="ORF">CG710_017635</name>
</gene>
<name>A0A255I2D7_9FIRM</name>
<reference evidence="8" key="3">
    <citation type="submission" date="2018-07" db="EMBL/GenBank/DDBJ databases">
        <authorList>
            <person name="Quirk P.G."/>
            <person name="Krulwich T.A."/>
        </authorList>
    </citation>
    <scope>NUCLEOTIDE SEQUENCE</scope>
    <source>
        <strain evidence="8">CCRI-19302</strain>
    </source>
</reference>
<dbReference type="AlphaFoldDB" id="A0A255I2D7"/>
<keyword evidence="3 7" id="KW-0489">Methyltransferase</keyword>